<dbReference type="EMBL" id="JAVRHY010000001">
    <property type="protein sequence ID" value="MDT0617032.1"/>
    <property type="molecule type" value="Genomic_DNA"/>
</dbReference>
<dbReference type="Gene3D" id="3.20.20.330">
    <property type="entry name" value="Homocysteine-binding-like domain"/>
    <property type="match status" value="1"/>
</dbReference>
<keyword evidence="4" id="KW-0949">S-adenosyl-L-methionine</keyword>
<evidence type="ECO:0000256" key="4">
    <source>
        <dbReference type="ARBA" id="ARBA00022691"/>
    </source>
</evidence>
<dbReference type="InterPro" id="IPR050554">
    <property type="entry name" value="Met_Synthase/Corrinoid"/>
</dbReference>
<dbReference type="Pfam" id="PF02574">
    <property type="entry name" value="S-methyl_trans"/>
    <property type="match status" value="1"/>
</dbReference>
<keyword evidence="7" id="KW-0862">Zinc</keyword>
<evidence type="ECO:0000259" key="8">
    <source>
        <dbReference type="PROSITE" id="PS50970"/>
    </source>
</evidence>
<dbReference type="Proteomes" id="UP001259982">
    <property type="component" value="Unassembled WGS sequence"/>
</dbReference>
<organism evidence="9 10">
    <name type="scientific">Spectribacter acetivorans</name>
    <dbReference type="NCBI Taxonomy" id="3075603"/>
    <lineage>
        <taxon>Bacteria</taxon>
        <taxon>Pseudomonadati</taxon>
        <taxon>Pseudomonadota</taxon>
        <taxon>Gammaproteobacteria</taxon>
        <taxon>Salinisphaerales</taxon>
        <taxon>Salinisphaeraceae</taxon>
        <taxon>Spectribacter</taxon>
    </lineage>
</organism>
<keyword evidence="3 7" id="KW-0808">Transferase</keyword>
<feature type="binding site" evidence="7">
    <location>
        <position position="305"/>
    </location>
    <ligand>
        <name>Zn(2+)</name>
        <dbReference type="ChEBI" id="CHEBI:29105"/>
    </ligand>
</feature>
<dbReference type="PANTHER" id="PTHR45833:SF1">
    <property type="entry name" value="METHIONINE SYNTHASE"/>
    <property type="match status" value="1"/>
</dbReference>
<dbReference type="PROSITE" id="PS50970">
    <property type="entry name" value="HCY"/>
    <property type="match status" value="1"/>
</dbReference>
<evidence type="ECO:0000313" key="9">
    <source>
        <dbReference type="EMBL" id="MDT0617032.1"/>
    </source>
</evidence>
<evidence type="ECO:0000313" key="10">
    <source>
        <dbReference type="Proteomes" id="UP001259982"/>
    </source>
</evidence>
<evidence type="ECO:0000256" key="3">
    <source>
        <dbReference type="ARBA" id="ARBA00022679"/>
    </source>
</evidence>
<name>A0ABU3B3K2_9GAMM</name>
<proteinExistence type="inferred from homology"/>
<comment type="cofactor">
    <cofactor evidence="7">
        <name>Zn(2+)</name>
        <dbReference type="ChEBI" id="CHEBI:29105"/>
    </cofactor>
</comment>
<gene>
    <name evidence="9" type="ORF">RM531_00950</name>
</gene>
<comment type="similarity">
    <text evidence="1">Belongs to the vitamin-B12 dependent methionine synthase family.</text>
</comment>
<keyword evidence="5 7" id="KW-0479">Metal-binding</keyword>
<comment type="caution">
    <text evidence="9">The sequence shown here is derived from an EMBL/GenBank/DDBJ whole genome shotgun (WGS) entry which is preliminary data.</text>
</comment>
<keyword evidence="10" id="KW-1185">Reference proteome</keyword>
<dbReference type="InterPro" id="IPR003726">
    <property type="entry name" value="HCY_dom"/>
</dbReference>
<evidence type="ECO:0000256" key="5">
    <source>
        <dbReference type="ARBA" id="ARBA00022723"/>
    </source>
</evidence>
<reference evidence="9 10" key="1">
    <citation type="submission" date="2023-09" db="EMBL/GenBank/DDBJ databases">
        <authorList>
            <person name="Rey-Velasco X."/>
        </authorList>
    </citation>
    <scope>NUCLEOTIDE SEQUENCE [LARGE SCALE GENOMIC DNA]</scope>
    <source>
        <strain evidence="9 10">P385</strain>
    </source>
</reference>
<evidence type="ECO:0000256" key="6">
    <source>
        <dbReference type="ARBA" id="ARBA00023285"/>
    </source>
</evidence>
<feature type="binding site" evidence="7">
    <location>
        <position position="241"/>
    </location>
    <ligand>
        <name>Zn(2+)</name>
        <dbReference type="ChEBI" id="CHEBI:29105"/>
    </ligand>
</feature>
<keyword evidence="6" id="KW-0170">Cobalt</keyword>
<evidence type="ECO:0000256" key="7">
    <source>
        <dbReference type="PROSITE-ProRule" id="PRU00333"/>
    </source>
</evidence>
<keyword evidence="2 7" id="KW-0489">Methyltransferase</keyword>
<evidence type="ECO:0000256" key="1">
    <source>
        <dbReference type="ARBA" id="ARBA00010398"/>
    </source>
</evidence>
<accession>A0ABU3B3K2</accession>
<feature type="domain" description="Hcy-binding" evidence="8">
    <location>
        <begin position="1"/>
        <end position="319"/>
    </location>
</feature>
<evidence type="ECO:0000256" key="2">
    <source>
        <dbReference type="ARBA" id="ARBA00022603"/>
    </source>
</evidence>
<dbReference type="PANTHER" id="PTHR45833">
    <property type="entry name" value="METHIONINE SYNTHASE"/>
    <property type="match status" value="1"/>
</dbReference>
<sequence>MSDVKAALAERILVIDGAMGTMIQNHDPDENDYRGERFADWDSDLKGNNDLLTLSKPDLIRDIHAQYAEQGADIITTNTFSATTIAQADYSMESLAAEMNQASAALAREVADEYSTADRPRWVAGVIGPTNRTASISPDVNDPGKRNTSFLELAQAYGEATEALLDSGVDIILMETIFDTLNAKAAVYAFRKLMRERGEDVPLMISGTITDASGRTLSGQTTEAFYNSVAHGRPMTMGLNCALGPDALREYVAELSRIATCYIHAYPNAGLPNEFGEYDLAPDEMAKHIGEWAESGLLNIAGGCCGSTPEHIGAIAEAVAGASPRQIPDIKPAMRLSGLEPFTISAA</sequence>
<protein>
    <submittedName>
        <fullName evidence="9">Homocysteine S-methyltransferase family protein</fullName>
    </submittedName>
</protein>
<dbReference type="SUPFAM" id="SSF82282">
    <property type="entry name" value="Homocysteine S-methyltransferase"/>
    <property type="match status" value="1"/>
</dbReference>
<feature type="binding site" evidence="7">
    <location>
        <position position="304"/>
    </location>
    <ligand>
        <name>Zn(2+)</name>
        <dbReference type="ChEBI" id="CHEBI:29105"/>
    </ligand>
</feature>
<dbReference type="InterPro" id="IPR036589">
    <property type="entry name" value="HCY_dom_sf"/>
</dbReference>